<dbReference type="Gene3D" id="3.30.2010.10">
    <property type="entry name" value="Metalloproteases ('zincins'), catalytic domain"/>
    <property type="match status" value="1"/>
</dbReference>
<accession>A0A0G1MC82</accession>
<dbReference type="GO" id="GO:0046872">
    <property type="term" value="F:metal ion binding"/>
    <property type="evidence" value="ECO:0007669"/>
    <property type="project" value="UniProtKB-KW"/>
</dbReference>
<dbReference type="EMBL" id="LCJB01000054">
    <property type="protein sequence ID" value="KKT69549.1"/>
    <property type="molecule type" value="Genomic_DNA"/>
</dbReference>
<evidence type="ECO:0000256" key="4">
    <source>
        <dbReference type="ARBA" id="ARBA00022723"/>
    </source>
</evidence>
<dbReference type="InterPro" id="IPR001915">
    <property type="entry name" value="Peptidase_M48"/>
</dbReference>
<evidence type="ECO:0000313" key="12">
    <source>
        <dbReference type="Proteomes" id="UP000034154"/>
    </source>
</evidence>
<reference evidence="11 12" key="1">
    <citation type="journal article" date="2015" name="Nature">
        <title>rRNA introns, odd ribosomes, and small enigmatic genomes across a large radiation of phyla.</title>
        <authorList>
            <person name="Brown C.T."/>
            <person name="Hug L.A."/>
            <person name="Thomas B.C."/>
            <person name="Sharon I."/>
            <person name="Castelle C.J."/>
            <person name="Singh A."/>
            <person name="Wilkins M.J."/>
            <person name="Williams K.H."/>
            <person name="Banfield J.F."/>
        </authorList>
    </citation>
    <scope>NUCLEOTIDE SEQUENCE [LARGE SCALE GENOMIC DNA]</scope>
</reference>
<evidence type="ECO:0000256" key="8">
    <source>
        <dbReference type="SAM" id="MobiDB-lite"/>
    </source>
</evidence>
<evidence type="ECO:0000259" key="9">
    <source>
        <dbReference type="Pfam" id="PF01435"/>
    </source>
</evidence>
<organism evidence="11 12">
    <name type="scientific">Candidatus Uhrbacteria bacterium GW2011_GWF2_44_350</name>
    <dbReference type="NCBI Taxonomy" id="1619000"/>
    <lineage>
        <taxon>Bacteria</taxon>
        <taxon>Candidatus Uhriibacteriota</taxon>
    </lineage>
</organism>
<evidence type="ECO:0000256" key="6">
    <source>
        <dbReference type="ARBA" id="ARBA00022833"/>
    </source>
</evidence>
<evidence type="ECO:0000256" key="2">
    <source>
        <dbReference type="ARBA" id="ARBA00009670"/>
    </source>
</evidence>
<comment type="caution">
    <text evidence="11">The sequence shown here is derived from an EMBL/GenBank/DDBJ whole genome shotgun (WGS) entry which is preliminary data.</text>
</comment>
<dbReference type="GO" id="GO:0004222">
    <property type="term" value="F:metalloendopeptidase activity"/>
    <property type="evidence" value="ECO:0007669"/>
    <property type="project" value="InterPro"/>
</dbReference>
<dbReference type="PANTHER" id="PTHR10566">
    <property type="entry name" value="CHAPERONE-ACTIVITY OF BC1 COMPLEX CABC1 -RELATED"/>
    <property type="match status" value="1"/>
</dbReference>
<dbReference type="GO" id="GO:0006508">
    <property type="term" value="P:proteolysis"/>
    <property type="evidence" value="ECO:0007669"/>
    <property type="project" value="UniProtKB-KW"/>
</dbReference>
<gene>
    <name evidence="11" type="ORF">UW63_C0054G0004</name>
</gene>
<dbReference type="InterPro" id="IPR011009">
    <property type="entry name" value="Kinase-like_dom_sf"/>
</dbReference>
<evidence type="ECO:0000313" key="11">
    <source>
        <dbReference type="EMBL" id="KKT69549.1"/>
    </source>
</evidence>
<keyword evidence="7" id="KW-0482">Metalloprotease</keyword>
<keyword evidence="6" id="KW-0862">Zinc</keyword>
<comment type="similarity">
    <text evidence="2">Belongs to the protein kinase superfamily. ADCK protein kinase family.</text>
</comment>
<evidence type="ECO:0008006" key="13">
    <source>
        <dbReference type="Google" id="ProtNLM"/>
    </source>
</evidence>
<feature type="compositionally biased region" description="Basic and acidic residues" evidence="8">
    <location>
        <begin position="19"/>
        <end position="28"/>
    </location>
</feature>
<protein>
    <recommendedName>
        <fullName evidence="13">ABC1 atypical kinase-like domain-containing protein</fullName>
    </recommendedName>
</protein>
<feature type="compositionally biased region" description="Polar residues" evidence="8">
    <location>
        <begin position="9"/>
        <end position="18"/>
    </location>
</feature>
<proteinExistence type="inferred from homology"/>
<dbReference type="PANTHER" id="PTHR10566:SF113">
    <property type="entry name" value="PROTEIN ACTIVITY OF BC1 COMPLEX KINASE 7, CHLOROPLASTIC"/>
    <property type="match status" value="1"/>
</dbReference>
<evidence type="ECO:0000259" key="10">
    <source>
        <dbReference type="Pfam" id="PF03109"/>
    </source>
</evidence>
<feature type="region of interest" description="Disordered" evidence="8">
    <location>
        <begin position="1"/>
        <end position="32"/>
    </location>
</feature>
<dbReference type="InterPro" id="IPR004147">
    <property type="entry name" value="ABC1_dom"/>
</dbReference>
<keyword evidence="4" id="KW-0479">Metal-binding</keyword>
<keyword evidence="3" id="KW-0645">Protease</keyword>
<feature type="domain" description="ABC1 atypical kinase-like" evidence="10">
    <location>
        <begin position="1160"/>
        <end position="1380"/>
    </location>
</feature>
<evidence type="ECO:0000256" key="5">
    <source>
        <dbReference type="ARBA" id="ARBA00022801"/>
    </source>
</evidence>
<sequence length="1476" mass="168137">MIFMKNEGDSSFSESFATKQKEKKEKPEVSQTDLVLKRSAESVFDSLTLRYGRLSENHPAQKFASQILERLQTGVEAPSRIVVLPQMKDLNAMVSSDGTIFVSLALMNSLDSVEAFYGVVAHELIHHKHQDIKTKLESSVKTSREWVTRLCIDRLEEYRADLEGAVSFLDERGINPLGYKKYLESLHWKFSKTYDYQEGVQHGSLLDRSLLFGVLARYYDMSSLSRELTAIDPEEKKRWSEPDTQTVDYSRYLRLGKFERFRPPSREEAARDFALLSVTQRGAMLSVMADVRLPLKHPNYRFGAPIAKELVAQVDKDISDITEKEEDFDFLKLLHYELNLGLGQSLLVADEEKTSVCASEFEQAGEKIRARLSSLDEMKELRAKIPQLNKHSLNYACGRPADVADDFLSYSVGRNFFGPLTAEGFSFEVWFEEANLWAEALIGYGRDRSVMPAEKDQIVNQLSRKMLILAASKKQKGFLKAARAFLVKKQIPVFGDVEKESLVSSAEQVDLKEDSQFLGIMKGLWDKSVKSAEKGDDKVVYSREVSGLEMLRWLEKFTSFLEDNYSRLFSEKSDLEAFQEISKSISVFLFDKMSDEKISSFYTEDKGKGEFGDSEVESVLQISLIVFFEKRLEEQKRAGQINEFKKAVKLLQMFAGLEHFGAVGLSEDFPVARESDYYVSILPKAVEDFFREARFVDEAALKWFFEEKKQNRLLQNDNRLDKLIARVISIRLADSGPEQIFENFDRLTGLGIPVLELLSNDLFRDVNGRLIFNLSKNLGSFAEADRLRALDLIYQISQNPLVVFSLKRYSTEERWCLAGSFEEKLAVAFDRRTNKESLALKDRLIEEEMETQVEVAAVRREMKEATAEIFHQGDETIGWVALSDHFRFHRRQPLRTVEILLGTAGGDRQIKEVALGGSGITQVNWDKKSGIDEAKRFLVEIDRNLNILFCLSDSAKHFLVKKLLVDSGLLRDQINRRELLEKLIAESTEKIPSQAGVSSLLAKISSALARNEDWELLYFALAPTLAGRLALVPPHRTPWGDFVEFDIIGLSDRKKNLLSNPGSLSKDAEDRPWNLETQYNALAEAEMLKWLQREGVLETREGRKLSPMELIVDIAQRTGSMGVRFLQLLPQFLEINSEHQKTFNSLYDQVRGQSKLAAVAVVEREWPELWTQVKRFGQRLGGGSLMCVYEIETMVGETKVIRVRNPNIVFHMEATKELLAETVEQMHQDRSLTEDVYRQVRTVLDFVDEWIRCDIDFSNFLVEDEKFHQANHDFTRPGLTKSIYIPKSEGPASDFFQIEEKIPGRNLTEWEALEQEGQNLKEVIALIVSNSLQQMENGQLHGDIHPGNYRVMPDGRVAILDRTFYINLDETEKKLVSGIISGQIDLAKAYGYLTSLVADGKTVDRAALAKELQQLAVSFKKSDFVAINRSLIGIRRLGIEVPMKITLIIKNISALNNFCRQAGFTSLSEAASFKVD</sequence>
<dbReference type="Pfam" id="PF01435">
    <property type="entry name" value="Peptidase_M48"/>
    <property type="match status" value="1"/>
</dbReference>
<dbReference type="Pfam" id="PF03109">
    <property type="entry name" value="ABC1"/>
    <property type="match status" value="1"/>
</dbReference>
<keyword evidence="5" id="KW-0378">Hydrolase</keyword>
<evidence type="ECO:0000256" key="7">
    <source>
        <dbReference type="ARBA" id="ARBA00023049"/>
    </source>
</evidence>
<feature type="domain" description="Peptidase M48" evidence="9">
    <location>
        <begin position="67"/>
        <end position="142"/>
    </location>
</feature>
<evidence type="ECO:0000256" key="3">
    <source>
        <dbReference type="ARBA" id="ARBA00022670"/>
    </source>
</evidence>
<dbReference type="SUPFAM" id="SSF56112">
    <property type="entry name" value="Protein kinase-like (PK-like)"/>
    <property type="match status" value="1"/>
</dbReference>
<dbReference type="InterPro" id="IPR050154">
    <property type="entry name" value="UbiB_kinase"/>
</dbReference>
<dbReference type="Proteomes" id="UP000034154">
    <property type="component" value="Unassembled WGS sequence"/>
</dbReference>
<evidence type="ECO:0000256" key="1">
    <source>
        <dbReference type="ARBA" id="ARBA00001947"/>
    </source>
</evidence>
<comment type="cofactor">
    <cofactor evidence="1">
        <name>Zn(2+)</name>
        <dbReference type="ChEBI" id="CHEBI:29105"/>
    </cofactor>
</comment>
<name>A0A0G1MC82_9BACT</name>